<name>A0A379PJD4_9MYCO</name>
<evidence type="ECO:0000256" key="1">
    <source>
        <dbReference type="SAM" id="MobiDB-lite"/>
    </source>
</evidence>
<keyword evidence="3" id="KW-1185">Reference proteome</keyword>
<feature type="region of interest" description="Disordered" evidence="1">
    <location>
        <begin position="66"/>
        <end position="93"/>
    </location>
</feature>
<feature type="compositionally biased region" description="Basic and acidic residues" evidence="1">
    <location>
        <begin position="1"/>
        <end position="25"/>
    </location>
</feature>
<reference evidence="2 3" key="1">
    <citation type="submission" date="2018-06" db="EMBL/GenBank/DDBJ databases">
        <authorList>
            <consortium name="Pathogen Informatics"/>
            <person name="Doyle S."/>
        </authorList>
    </citation>
    <scope>NUCLEOTIDE SEQUENCE [LARGE SCALE GENOMIC DNA]</scope>
    <source>
        <strain evidence="2 3">NCTC10821</strain>
    </source>
</reference>
<sequence length="93" mass="10247">MAAESPEAKARAEAAKERMTMRGREPGWSLTLNPTPALVDELGYPNADAVRRAVRIRERMALEHHQRDIAPATTTAAATRTAPAWATKHPYGR</sequence>
<keyword evidence="2" id="KW-0489">Methyltransferase</keyword>
<feature type="region of interest" description="Disordered" evidence="1">
    <location>
        <begin position="1"/>
        <end position="32"/>
    </location>
</feature>
<dbReference type="AlphaFoldDB" id="A0A379PJD4"/>
<accession>A0A379PJD4</accession>
<keyword evidence="2" id="KW-0808">Transferase</keyword>
<organism evidence="2 3">
    <name type="scientific">Mycolicibacterium tokaiense</name>
    <dbReference type="NCBI Taxonomy" id="39695"/>
    <lineage>
        <taxon>Bacteria</taxon>
        <taxon>Bacillati</taxon>
        <taxon>Actinomycetota</taxon>
        <taxon>Actinomycetes</taxon>
        <taxon>Mycobacteriales</taxon>
        <taxon>Mycobacteriaceae</taxon>
        <taxon>Mycolicibacterium</taxon>
    </lineage>
</organism>
<protein>
    <submittedName>
        <fullName evidence="2">DNA methylase</fullName>
    </submittedName>
</protein>
<proteinExistence type="predicted"/>
<feature type="compositionally biased region" description="Low complexity" evidence="1">
    <location>
        <begin position="70"/>
        <end position="87"/>
    </location>
</feature>
<dbReference type="GO" id="GO:0008168">
    <property type="term" value="F:methyltransferase activity"/>
    <property type="evidence" value="ECO:0007669"/>
    <property type="project" value="UniProtKB-KW"/>
</dbReference>
<evidence type="ECO:0000313" key="2">
    <source>
        <dbReference type="EMBL" id="SUE94998.1"/>
    </source>
</evidence>
<dbReference type="EMBL" id="UGQT01000013">
    <property type="protein sequence ID" value="SUE94998.1"/>
    <property type="molecule type" value="Genomic_DNA"/>
</dbReference>
<gene>
    <name evidence="2" type="ORF">NCTC10821_06297</name>
</gene>
<dbReference type="Proteomes" id="UP000254978">
    <property type="component" value="Unassembled WGS sequence"/>
</dbReference>
<dbReference type="GO" id="GO:0032259">
    <property type="term" value="P:methylation"/>
    <property type="evidence" value="ECO:0007669"/>
    <property type="project" value="UniProtKB-KW"/>
</dbReference>
<evidence type="ECO:0000313" key="3">
    <source>
        <dbReference type="Proteomes" id="UP000254978"/>
    </source>
</evidence>